<evidence type="ECO:0000313" key="2">
    <source>
        <dbReference type="Proteomes" id="UP000198242"/>
    </source>
</evidence>
<dbReference type="Proteomes" id="UP000198242">
    <property type="component" value="Chromosome I"/>
</dbReference>
<name>A0A1C4XYF8_MICVI</name>
<dbReference type="AlphaFoldDB" id="A0A1C4XYF8"/>
<organism evidence="1 2">
    <name type="scientific">Micromonospora viridifaciens</name>
    <dbReference type="NCBI Taxonomy" id="1881"/>
    <lineage>
        <taxon>Bacteria</taxon>
        <taxon>Bacillati</taxon>
        <taxon>Actinomycetota</taxon>
        <taxon>Actinomycetes</taxon>
        <taxon>Micromonosporales</taxon>
        <taxon>Micromonosporaceae</taxon>
        <taxon>Micromonospora</taxon>
    </lineage>
</organism>
<keyword evidence="2" id="KW-1185">Reference proteome</keyword>
<accession>A0A1C4XYF8</accession>
<proteinExistence type="predicted"/>
<sequence length="124" mass="13847">MKRWRRPRAGALVLLAVLAIGAVPVARDLLRPSIEKVSVDAYDRTEDPHVIVALVETHPEFVLHRATAQEKAGRIVLHVSMRPPSRRWSGGDLAETRSVRIRLDRPLAGREVRDGLLGTPVPER</sequence>
<gene>
    <name evidence="1" type="ORF">GA0074695_3714</name>
</gene>
<protein>
    <submittedName>
        <fullName evidence="1">Uncharacterized protein</fullName>
    </submittedName>
</protein>
<dbReference type="EMBL" id="LT607411">
    <property type="protein sequence ID" value="SCF13519.1"/>
    <property type="molecule type" value="Genomic_DNA"/>
</dbReference>
<reference evidence="2" key="1">
    <citation type="submission" date="2016-06" db="EMBL/GenBank/DDBJ databases">
        <authorList>
            <person name="Varghese N."/>
            <person name="Submissions Spin"/>
        </authorList>
    </citation>
    <scope>NUCLEOTIDE SEQUENCE [LARGE SCALE GENOMIC DNA]</scope>
    <source>
        <strain evidence="2">DSM 43909</strain>
    </source>
</reference>
<evidence type="ECO:0000313" key="1">
    <source>
        <dbReference type="EMBL" id="SCF13519.1"/>
    </source>
</evidence>
<dbReference type="RefSeq" id="WP_157744503.1">
    <property type="nucleotide sequence ID" value="NZ_LT607411.1"/>
</dbReference>
<dbReference type="OrthoDB" id="3387960at2"/>